<dbReference type="SUPFAM" id="SSF46626">
    <property type="entry name" value="Cytochrome c"/>
    <property type="match status" value="2"/>
</dbReference>
<dbReference type="InterPro" id="IPR026259">
    <property type="entry name" value="MauG/Cytc_peroxidase"/>
</dbReference>
<keyword evidence="11" id="KW-0575">Peroxidase</keyword>
<keyword evidence="3 9" id="KW-0479">Metal-binding</keyword>
<dbReference type="KEGG" id="pseg:D3H65_01065"/>
<dbReference type="GO" id="GO:0042597">
    <property type="term" value="C:periplasmic space"/>
    <property type="evidence" value="ECO:0007669"/>
    <property type="project" value="UniProtKB-SubCell"/>
</dbReference>
<dbReference type="InterPro" id="IPR004852">
    <property type="entry name" value="Di-haem_cyt_c_peroxidsae"/>
</dbReference>
<dbReference type="OrthoDB" id="9805202at2"/>
<dbReference type="Proteomes" id="UP000263900">
    <property type="component" value="Chromosome"/>
</dbReference>
<dbReference type="GO" id="GO:0046872">
    <property type="term" value="F:metal ion binding"/>
    <property type="evidence" value="ECO:0007669"/>
    <property type="project" value="UniProtKB-KW"/>
</dbReference>
<sequence>MKKWSLVYICMTLVLAATLSGFLKQDELTYFSTLADSTFPRPSNFPAPVYDFSKNKFTKIKVELGRRLFYDGILSKNGTISCGTCHIQAAAFSHHGHRLSHGIFDSLGARNAPALQNLAWAKAFMWDGGVPDLDLQPLVPITSHVEMGESMANVVEKISKDPYYPTYFGAAFGNREITTARVMQALSQFMAAMVSANSKYDKVMRKEDSVTFTDTEAKGYAVFKAQCASCHKEPFFTDFSFRNNGLYPYSEDYGRMGITTRQSDKYRFKVPSLRNVALTAPYMHDGRFKNLDFVLQHYVIDIQPTDNIDPLLMQPSGRTGLPLTPADKEALKAFLYTLTDSTFLKNKGLAEVNICPSCIRY</sequence>
<keyword evidence="5" id="KW-0574">Periplasm</keyword>
<proteinExistence type="predicted"/>
<keyword evidence="4" id="KW-0732">Signal</keyword>
<evidence type="ECO:0000256" key="9">
    <source>
        <dbReference type="PIRSR" id="PIRSR000294-2"/>
    </source>
</evidence>
<dbReference type="GO" id="GO:0020037">
    <property type="term" value="F:heme binding"/>
    <property type="evidence" value="ECO:0007669"/>
    <property type="project" value="InterPro"/>
</dbReference>
<accession>A0A3B7MGC1</accession>
<dbReference type="AlphaFoldDB" id="A0A3B7MGC1"/>
<evidence type="ECO:0000256" key="5">
    <source>
        <dbReference type="ARBA" id="ARBA00022764"/>
    </source>
</evidence>
<dbReference type="EMBL" id="CP032157">
    <property type="protein sequence ID" value="AXY72647.1"/>
    <property type="molecule type" value="Genomic_DNA"/>
</dbReference>
<name>A0A3B7MGC1_9BACT</name>
<dbReference type="PANTHER" id="PTHR30600">
    <property type="entry name" value="CYTOCHROME C PEROXIDASE-RELATED"/>
    <property type="match status" value="1"/>
</dbReference>
<feature type="binding site" description="axial binding residue" evidence="9">
    <location>
        <position position="231"/>
    </location>
    <ligand>
        <name>heme c</name>
        <dbReference type="ChEBI" id="CHEBI:61717"/>
        <label>2</label>
    </ligand>
    <ligandPart>
        <name>Fe</name>
        <dbReference type="ChEBI" id="CHEBI:18248"/>
    </ligandPart>
</feature>
<evidence type="ECO:0000259" key="10">
    <source>
        <dbReference type="PROSITE" id="PS51007"/>
    </source>
</evidence>
<feature type="binding site" description="covalent" evidence="8">
    <location>
        <position position="227"/>
    </location>
    <ligand>
        <name>heme c</name>
        <dbReference type="ChEBI" id="CHEBI:61717"/>
        <label>2</label>
    </ligand>
</feature>
<feature type="binding site" description="covalent" evidence="8">
    <location>
        <position position="85"/>
    </location>
    <ligand>
        <name>heme c</name>
        <dbReference type="ChEBI" id="CHEBI:61717"/>
        <label>1</label>
    </ligand>
</feature>
<feature type="binding site" description="axial binding residue" evidence="9">
    <location>
        <position position="86"/>
    </location>
    <ligand>
        <name>heme c</name>
        <dbReference type="ChEBI" id="CHEBI:61717"/>
        <label>1</label>
    </ligand>
    <ligandPart>
        <name>Fe</name>
        <dbReference type="ChEBI" id="CHEBI:18248"/>
    </ligandPart>
</feature>
<evidence type="ECO:0000256" key="8">
    <source>
        <dbReference type="PIRSR" id="PIRSR000294-1"/>
    </source>
</evidence>
<keyword evidence="2 8" id="KW-0349">Heme</keyword>
<evidence type="ECO:0000256" key="3">
    <source>
        <dbReference type="ARBA" id="ARBA00022723"/>
    </source>
</evidence>
<comment type="PTM">
    <text evidence="8">Binds 2 heme groups per subunit.</text>
</comment>
<dbReference type="PIRSF" id="PIRSF000294">
    <property type="entry name" value="Cytochrome-c_peroxidase"/>
    <property type="match status" value="1"/>
</dbReference>
<organism evidence="11 12">
    <name type="scientific">Paraflavitalea soli</name>
    <dbReference type="NCBI Taxonomy" id="2315862"/>
    <lineage>
        <taxon>Bacteria</taxon>
        <taxon>Pseudomonadati</taxon>
        <taxon>Bacteroidota</taxon>
        <taxon>Chitinophagia</taxon>
        <taxon>Chitinophagales</taxon>
        <taxon>Chitinophagaceae</taxon>
        <taxon>Paraflavitalea</taxon>
    </lineage>
</organism>
<dbReference type="InterPro" id="IPR036909">
    <property type="entry name" value="Cyt_c-like_dom_sf"/>
</dbReference>
<evidence type="ECO:0000256" key="4">
    <source>
        <dbReference type="ARBA" id="ARBA00022729"/>
    </source>
</evidence>
<dbReference type="Gene3D" id="1.10.760.10">
    <property type="entry name" value="Cytochrome c-like domain"/>
    <property type="match status" value="2"/>
</dbReference>
<protein>
    <submittedName>
        <fullName evidence="11">Cytochrome-c peroxidase</fullName>
    </submittedName>
</protein>
<comment type="subcellular location">
    <subcellularLocation>
        <location evidence="1">Periplasm</location>
    </subcellularLocation>
</comment>
<evidence type="ECO:0000256" key="1">
    <source>
        <dbReference type="ARBA" id="ARBA00004418"/>
    </source>
</evidence>
<dbReference type="InterPro" id="IPR009056">
    <property type="entry name" value="Cyt_c-like_dom"/>
</dbReference>
<dbReference type="PROSITE" id="PS51007">
    <property type="entry name" value="CYTC"/>
    <property type="match status" value="1"/>
</dbReference>
<feature type="domain" description="Cytochrome c" evidence="10">
    <location>
        <begin position="214"/>
        <end position="339"/>
    </location>
</feature>
<reference evidence="11 12" key="1">
    <citation type="submission" date="2018-09" db="EMBL/GenBank/DDBJ databases">
        <title>Genome sequencing of strain 6GH32-13.</title>
        <authorList>
            <person name="Weon H.-Y."/>
            <person name="Heo J."/>
            <person name="Kwon S.-W."/>
        </authorList>
    </citation>
    <scope>NUCLEOTIDE SEQUENCE [LARGE SCALE GENOMIC DNA]</scope>
    <source>
        <strain evidence="11 12">5GH32-13</strain>
    </source>
</reference>
<dbReference type="Pfam" id="PF03150">
    <property type="entry name" value="CCP_MauG"/>
    <property type="match status" value="1"/>
</dbReference>
<evidence type="ECO:0000313" key="12">
    <source>
        <dbReference type="Proteomes" id="UP000263900"/>
    </source>
</evidence>
<feature type="binding site" description="covalent" evidence="8">
    <location>
        <position position="82"/>
    </location>
    <ligand>
        <name>heme c</name>
        <dbReference type="ChEBI" id="CHEBI:61717"/>
        <label>1</label>
    </ligand>
</feature>
<evidence type="ECO:0000256" key="6">
    <source>
        <dbReference type="ARBA" id="ARBA00023002"/>
    </source>
</evidence>
<dbReference type="GO" id="GO:0004130">
    <property type="term" value="F:cytochrome-c peroxidase activity"/>
    <property type="evidence" value="ECO:0007669"/>
    <property type="project" value="TreeGrafter"/>
</dbReference>
<evidence type="ECO:0000256" key="2">
    <source>
        <dbReference type="ARBA" id="ARBA00022617"/>
    </source>
</evidence>
<evidence type="ECO:0000313" key="11">
    <source>
        <dbReference type="EMBL" id="AXY72647.1"/>
    </source>
</evidence>
<keyword evidence="12" id="KW-1185">Reference proteome</keyword>
<keyword evidence="6" id="KW-0560">Oxidoreductase</keyword>
<dbReference type="RefSeq" id="WP_119048485.1">
    <property type="nucleotide sequence ID" value="NZ_CP032157.1"/>
</dbReference>
<evidence type="ECO:0000256" key="7">
    <source>
        <dbReference type="ARBA" id="ARBA00023004"/>
    </source>
</evidence>
<comment type="cofactor">
    <cofactor evidence="8">
        <name>heme</name>
        <dbReference type="ChEBI" id="CHEBI:30413"/>
    </cofactor>
    <text evidence="8">Binds 2 heme groups.</text>
</comment>
<feature type="binding site" description="covalent" evidence="8">
    <location>
        <position position="230"/>
    </location>
    <ligand>
        <name>heme c</name>
        <dbReference type="ChEBI" id="CHEBI:61717"/>
        <label>2</label>
    </ligand>
</feature>
<gene>
    <name evidence="11" type="ORF">D3H65_01065</name>
</gene>
<keyword evidence="7 9" id="KW-0408">Iron</keyword>
<dbReference type="InterPro" id="IPR051395">
    <property type="entry name" value="Cytochrome_c_Peroxidase/MauG"/>
</dbReference>
<dbReference type="GO" id="GO:0009055">
    <property type="term" value="F:electron transfer activity"/>
    <property type="evidence" value="ECO:0007669"/>
    <property type="project" value="InterPro"/>
</dbReference>